<evidence type="ECO:0000313" key="4">
    <source>
        <dbReference type="Proteomes" id="UP000516028"/>
    </source>
</evidence>
<feature type="transmembrane region" description="Helical" evidence="1">
    <location>
        <begin position="5"/>
        <end position="25"/>
    </location>
</feature>
<dbReference type="AlphaFoldDB" id="A0A7H0GNX1"/>
<organism evidence="3 4">
    <name type="scientific">Diaphorobacter aerolatus</name>
    <dbReference type="NCBI Taxonomy" id="1288495"/>
    <lineage>
        <taxon>Bacteria</taxon>
        <taxon>Pseudomonadati</taxon>
        <taxon>Pseudomonadota</taxon>
        <taxon>Betaproteobacteria</taxon>
        <taxon>Burkholderiales</taxon>
        <taxon>Comamonadaceae</taxon>
        <taxon>Diaphorobacter</taxon>
    </lineage>
</organism>
<dbReference type="Gene3D" id="3.40.50.1820">
    <property type="entry name" value="alpha/beta hydrolase"/>
    <property type="match status" value="1"/>
</dbReference>
<keyword evidence="3" id="KW-0378">Hydrolase</keyword>
<dbReference type="KEGG" id="daer:H9K75_09115"/>
<dbReference type="SUPFAM" id="SSF53474">
    <property type="entry name" value="alpha/beta-Hydrolases"/>
    <property type="match status" value="1"/>
</dbReference>
<reference evidence="3 4" key="1">
    <citation type="submission" date="2020-08" db="EMBL/GenBank/DDBJ databases">
        <title>Genome sequence of Diaphorobacter aerolatus KACC 16536T.</title>
        <authorList>
            <person name="Hyun D.-W."/>
            <person name="Bae J.-W."/>
        </authorList>
    </citation>
    <scope>NUCLEOTIDE SEQUENCE [LARGE SCALE GENOMIC DNA]</scope>
    <source>
        <strain evidence="3 4">KACC 16536</strain>
    </source>
</reference>
<protein>
    <submittedName>
        <fullName evidence="3">Alpha/beta fold hydrolase</fullName>
    </submittedName>
</protein>
<evidence type="ECO:0000259" key="2">
    <source>
        <dbReference type="Pfam" id="PF12697"/>
    </source>
</evidence>
<keyword evidence="1" id="KW-1133">Transmembrane helix</keyword>
<name>A0A7H0GNX1_9BURK</name>
<dbReference type="InterPro" id="IPR000073">
    <property type="entry name" value="AB_hydrolase_1"/>
</dbReference>
<dbReference type="EMBL" id="CP060783">
    <property type="protein sequence ID" value="QNP49987.1"/>
    <property type="molecule type" value="Genomic_DNA"/>
</dbReference>
<keyword evidence="1" id="KW-0472">Membrane</keyword>
<dbReference type="Pfam" id="PF12697">
    <property type="entry name" value="Abhydrolase_6"/>
    <property type="match status" value="1"/>
</dbReference>
<gene>
    <name evidence="3" type="ORF">H9K75_09115</name>
</gene>
<evidence type="ECO:0000256" key="1">
    <source>
        <dbReference type="SAM" id="Phobius"/>
    </source>
</evidence>
<proteinExistence type="predicted"/>
<accession>A0A7H0GNX1</accession>
<feature type="domain" description="AB hydrolase-1" evidence="2">
    <location>
        <begin position="111"/>
        <end position="294"/>
    </location>
</feature>
<dbReference type="Proteomes" id="UP000516028">
    <property type="component" value="Chromosome"/>
</dbReference>
<dbReference type="PANTHER" id="PTHR37946:SF1">
    <property type="entry name" value="SLL1969 PROTEIN"/>
    <property type="match status" value="1"/>
</dbReference>
<evidence type="ECO:0000313" key="3">
    <source>
        <dbReference type="EMBL" id="QNP49987.1"/>
    </source>
</evidence>
<dbReference type="GO" id="GO:0016787">
    <property type="term" value="F:hydrolase activity"/>
    <property type="evidence" value="ECO:0007669"/>
    <property type="project" value="UniProtKB-KW"/>
</dbReference>
<keyword evidence="4" id="KW-1185">Reference proteome</keyword>
<sequence length="303" mass="34039">MVAWWLRAVGFFNVLCLMAWIAWAWPRSPWLAGFGVLLFMLFGRFWLGLQFLVMQAFKWHGGLPRAARASVFRAWNAETRESARQFAWQIPWREWAVPDHLPEDSGGRRGVVLVHGWMCNRAVWTQLMEQLRKENIPYVAVSLPMLLHTIETARPALDSAVRRLHAATGLAPLLVGHSMGGLVLRDWLRAQSTGSELVPLAAVTIGSPHQGSPLALCVTGANVRQMRPDSAWLAQLRRDESQPGSAFSRVRWHCVYSDCDNVVFPESTSQLANTDHHLLAGYAHVQMLAAPPLWALVRSLVAR</sequence>
<dbReference type="PANTHER" id="PTHR37946">
    <property type="entry name" value="SLL1969 PROTEIN"/>
    <property type="match status" value="1"/>
</dbReference>
<keyword evidence="1" id="KW-0812">Transmembrane</keyword>
<dbReference type="InterPro" id="IPR029058">
    <property type="entry name" value="AB_hydrolase_fold"/>
</dbReference>
<dbReference type="RefSeq" id="WP_187725527.1">
    <property type="nucleotide sequence ID" value="NZ_CP060783.1"/>
</dbReference>
<feature type="transmembrane region" description="Helical" evidence="1">
    <location>
        <begin position="31"/>
        <end position="53"/>
    </location>
</feature>